<feature type="non-terminal residue" evidence="1">
    <location>
        <position position="429"/>
    </location>
</feature>
<sequence>MWPAALRASARRVAAPGGRRLWVAAASDDRLLSVAVSKCVSTIRAAVGGRTRTHPAPYAQPGAGQRPLDACFVLVSQTYAAVHIERLTSEIAQRLREAGLAANIVGTVVDKVLDGSGRPDTRGLSVLYHHADGGLRAVPFYVGDQHGRQRLREAAVGRWHNDVTDRFEVHKAQTRWVAGESSVTRAASHVELPPELTASIGDPETVRLVLLASDRESRQVLDALDARFPGATTGLEPISRALRIERCKGNVVLELEDGAAVNSLISTLRARRLAVSGGGDESDSMLYARVMRTPDAGRSSSDATDPPLEPASVVLQVTGGSPAKGGLALGTLRDLAPGQYIQFLMAAPEAHHELPWGSNEATTTDELEIRFGVCRGDSSSAPNSAEPGSDAQMQRQPVARVFGGATEGGFVYGHQQTRQPPVLGYDSGS</sequence>
<name>A0ACC1KYQ3_9FUNG</name>
<accession>A0ACC1KYQ3</accession>
<proteinExistence type="predicted"/>
<organism evidence="1 2">
    <name type="scientific">Coemansia helicoidea</name>
    <dbReference type="NCBI Taxonomy" id="1286919"/>
    <lineage>
        <taxon>Eukaryota</taxon>
        <taxon>Fungi</taxon>
        <taxon>Fungi incertae sedis</taxon>
        <taxon>Zoopagomycota</taxon>
        <taxon>Kickxellomycotina</taxon>
        <taxon>Kickxellomycetes</taxon>
        <taxon>Kickxellales</taxon>
        <taxon>Kickxellaceae</taxon>
        <taxon>Coemansia</taxon>
    </lineage>
</organism>
<gene>
    <name evidence="1" type="ORF">H4R21_004114</name>
</gene>
<dbReference type="EMBL" id="JANBUN010001476">
    <property type="protein sequence ID" value="KAJ2797971.1"/>
    <property type="molecule type" value="Genomic_DNA"/>
</dbReference>
<comment type="caution">
    <text evidence="1">The sequence shown here is derived from an EMBL/GenBank/DDBJ whole genome shotgun (WGS) entry which is preliminary data.</text>
</comment>
<protein>
    <submittedName>
        <fullName evidence="1">Uncharacterized protein</fullName>
    </submittedName>
</protein>
<keyword evidence="2" id="KW-1185">Reference proteome</keyword>
<reference evidence="1" key="1">
    <citation type="submission" date="2022-07" db="EMBL/GenBank/DDBJ databases">
        <title>Phylogenomic reconstructions and comparative analyses of Kickxellomycotina fungi.</title>
        <authorList>
            <person name="Reynolds N.K."/>
            <person name="Stajich J.E."/>
            <person name="Barry K."/>
            <person name="Grigoriev I.V."/>
            <person name="Crous P."/>
            <person name="Smith M.E."/>
        </authorList>
    </citation>
    <scope>NUCLEOTIDE SEQUENCE</scope>
    <source>
        <strain evidence="1">BCRC 34780</strain>
    </source>
</reference>
<dbReference type="Proteomes" id="UP001140087">
    <property type="component" value="Unassembled WGS sequence"/>
</dbReference>
<evidence type="ECO:0000313" key="1">
    <source>
        <dbReference type="EMBL" id="KAJ2797971.1"/>
    </source>
</evidence>
<evidence type="ECO:0000313" key="2">
    <source>
        <dbReference type="Proteomes" id="UP001140087"/>
    </source>
</evidence>